<comment type="caution">
    <text evidence="2">The sequence shown here is derived from an EMBL/GenBank/DDBJ whole genome shotgun (WGS) entry which is preliminary data.</text>
</comment>
<gene>
    <name evidence="2" type="ORF">SDC9_137667</name>
</gene>
<reference evidence="2" key="1">
    <citation type="submission" date="2019-08" db="EMBL/GenBank/DDBJ databases">
        <authorList>
            <person name="Kucharzyk K."/>
            <person name="Murdoch R.W."/>
            <person name="Higgins S."/>
            <person name="Loffler F."/>
        </authorList>
    </citation>
    <scope>NUCLEOTIDE SEQUENCE</scope>
</reference>
<proteinExistence type="predicted"/>
<name>A0A645DMK0_9ZZZZ</name>
<feature type="region of interest" description="Disordered" evidence="1">
    <location>
        <begin position="130"/>
        <end position="153"/>
    </location>
</feature>
<protein>
    <submittedName>
        <fullName evidence="2">Uncharacterized protein</fullName>
    </submittedName>
</protein>
<evidence type="ECO:0000313" key="2">
    <source>
        <dbReference type="EMBL" id="MPM90546.1"/>
    </source>
</evidence>
<dbReference type="AlphaFoldDB" id="A0A645DMK0"/>
<dbReference type="EMBL" id="VSSQ01037773">
    <property type="protein sequence ID" value="MPM90546.1"/>
    <property type="molecule type" value="Genomic_DNA"/>
</dbReference>
<evidence type="ECO:0000256" key="1">
    <source>
        <dbReference type="SAM" id="MobiDB-lite"/>
    </source>
</evidence>
<accession>A0A645DMK0</accession>
<sequence>MQILQERVPQQVLVVGNAHDRGDLLNARDLVRSPPAFPDDQLVVIVSELAYNDGLQQSDLADRFGKFAQFIVVKDASWLFRVRADAGNRDLREVGAVRHRCCPLRIHADSGSLGVRHGGIEISALKQFSQSTSEPSGPRVHCGHPLRADLTGSSAPRRAISPAALT</sequence>
<organism evidence="2">
    <name type="scientific">bioreactor metagenome</name>
    <dbReference type="NCBI Taxonomy" id="1076179"/>
    <lineage>
        <taxon>unclassified sequences</taxon>
        <taxon>metagenomes</taxon>
        <taxon>ecological metagenomes</taxon>
    </lineage>
</organism>